<organism evidence="1 2">
    <name type="scientific">Chryseobacterium phosphatilyticum</name>
    <dbReference type="NCBI Taxonomy" id="475075"/>
    <lineage>
        <taxon>Bacteria</taxon>
        <taxon>Pseudomonadati</taxon>
        <taxon>Bacteroidota</taxon>
        <taxon>Flavobacteriia</taxon>
        <taxon>Flavobacteriales</taxon>
        <taxon>Weeksellaceae</taxon>
        <taxon>Chryseobacterium group</taxon>
        <taxon>Chryseobacterium</taxon>
    </lineage>
</organism>
<protein>
    <recommendedName>
        <fullName evidence="3">SMI1/KNR4 family protein</fullName>
    </recommendedName>
</protein>
<sequence>MLLRIFTVEEIETEIFKGKKRKQDFPEVIEFPFSEQYKHIVTQITTTEISSETVLYHSVEAINENKGFDLFDYWCFGGNGQGDRWFLNKKDRVFFYDHDYDERLEPMYISFEQWLKMAFVIKQLDQSFDEFGLIPESVKQKFYETLNSIHPTLSENYPFSV</sequence>
<dbReference type="Proteomes" id="UP000236594">
    <property type="component" value="Unassembled WGS sequence"/>
</dbReference>
<reference evidence="1 2" key="1">
    <citation type="submission" date="2018-04" db="EMBL/GenBank/DDBJ databases">
        <title>Draft Genome Sequence of Phosphate-Solubilizing Chryseobacterium sp. ISE14 that is a Biocontrol and Plant Growth-Promoting Rhizobacterium Isolated from Cucumber.</title>
        <authorList>
            <person name="Jeong J.-J."/>
            <person name="Sang M.K."/>
            <person name="Choi I.-G."/>
            <person name="Kim K.D."/>
        </authorList>
    </citation>
    <scope>NUCLEOTIDE SEQUENCE [LARGE SCALE GENOMIC DNA]</scope>
    <source>
        <strain evidence="1 2">ISE14</strain>
    </source>
</reference>
<dbReference type="RefSeq" id="WP_109713242.1">
    <property type="nucleotide sequence ID" value="NZ_PPED02000003.1"/>
</dbReference>
<gene>
    <name evidence="1" type="ORF">C1631_015505</name>
</gene>
<proteinExistence type="predicted"/>
<dbReference type="AlphaFoldDB" id="A0A316X6K7"/>
<accession>A0A316X6K7</accession>
<evidence type="ECO:0008006" key="3">
    <source>
        <dbReference type="Google" id="ProtNLM"/>
    </source>
</evidence>
<dbReference type="EMBL" id="PPED02000003">
    <property type="protein sequence ID" value="PWN69455.1"/>
    <property type="molecule type" value="Genomic_DNA"/>
</dbReference>
<dbReference type="InterPro" id="IPR037883">
    <property type="entry name" value="Knr4/Smi1-like_sf"/>
</dbReference>
<name>A0A316X6K7_9FLAO</name>
<comment type="caution">
    <text evidence="1">The sequence shown here is derived from an EMBL/GenBank/DDBJ whole genome shotgun (WGS) entry which is preliminary data.</text>
</comment>
<dbReference type="OrthoDB" id="8794977at2"/>
<evidence type="ECO:0000313" key="2">
    <source>
        <dbReference type="Proteomes" id="UP000236594"/>
    </source>
</evidence>
<keyword evidence="2" id="KW-1185">Reference proteome</keyword>
<evidence type="ECO:0000313" key="1">
    <source>
        <dbReference type="EMBL" id="PWN69455.1"/>
    </source>
</evidence>
<dbReference type="SUPFAM" id="SSF160631">
    <property type="entry name" value="SMI1/KNR4-like"/>
    <property type="match status" value="1"/>
</dbReference>